<keyword evidence="4" id="KW-1185">Reference proteome</keyword>
<dbReference type="Proteomes" id="UP000600588">
    <property type="component" value="Unassembled WGS sequence"/>
</dbReference>
<gene>
    <name evidence="3" type="ORF">ICJ83_16155</name>
</gene>
<evidence type="ECO:0000256" key="1">
    <source>
        <dbReference type="SAM" id="SignalP"/>
    </source>
</evidence>
<evidence type="ECO:0000313" key="3">
    <source>
        <dbReference type="EMBL" id="MBD0833667.1"/>
    </source>
</evidence>
<feature type="domain" description="DUF5017" evidence="2">
    <location>
        <begin position="55"/>
        <end position="205"/>
    </location>
</feature>
<dbReference type="AlphaFoldDB" id="A0A8J6QAM9"/>
<dbReference type="PROSITE" id="PS51257">
    <property type="entry name" value="PROKAR_LIPOPROTEIN"/>
    <property type="match status" value="1"/>
</dbReference>
<feature type="chain" id="PRO_5035247031" evidence="1">
    <location>
        <begin position="22"/>
        <end position="324"/>
    </location>
</feature>
<accession>A0A8J6QAM9</accession>
<dbReference type="InterPro" id="IPR032185">
    <property type="entry name" value="DUF5017"/>
</dbReference>
<comment type="caution">
    <text evidence="3">The sequence shown here is derived from an EMBL/GenBank/DDBJ whole genome shotgun (WGS) entry which is preliminary data.</text>
</comment>
<organism evidence="3 4">
    <name type="scientific">Aestuariibaculum sediminum</name>
    <dbReference type="NCBI Taxonomy" id="2770637"/>
    <lineage>
        <taxon>Bacteria</taxon>
        <taxon>Pseudomonadati</taxon>
        <taxon>Bacteroidota</taxon>
        <taxon>Flavobacteriia</taxon>
        <taxon>Flavobacteriales</taxon>
        <taxon>Flavobacteriaceae</taxon>
    </lineage>
</organism>
<reference evidence="3 4" key="1">
    <citation type="submission" date="2020-09" db="EMBL/GenBank/DDBJ databases">
        <title>TT11 complete genome.</title>
        <authorList>
            <person name="Wu Z."/>
        </authorList>
    </citation>
    <scope>NUCLEOTIDE SEQUENCE [LARGE SCALE GENOMIC DNA]</scope>
    <source>
        <strain evidence="3 4">TT11</strain>
    </source>
</reference>
<evidence type="ECO:0000313" key="4">
    <source>
        <dbReference type="Proteomes" id="UP000600588"/>
    </source>
</evidence>
<dbReference type="Pfam" id="PF16409">
    <property type="entry name" value="DUF5017"/>
    <property type="match status" value="1"/>
</dbReference>
<protein>
    <submittedName>
        <fullName evidence="3">DUF5017 domain-containing protein</fullName>
    </submittedName>
</protein>
<sequence length="324" mass="36533">MMKKTMSKLLTLVLFSALFFGCESDSETVGVFPEIEITDYTLEKFTDSNGDPFWKVKFNIQEDADYIALYSGEFGYDYNYKDGRIVELDALNFSFATNCGFGGGQDPRNQLSVLMSTDFNGSYDYNSVKISTWTDITEQFYISPFINGDEEFHASGVANLSEFIKSYQSVYLAFKYKTLNQDENGIYTTIKIRDWSVNSESELGQTDYEPSWEVVKTGLENGTRSYINTNDPVTLWCRGNHGTAGSDYKTAETEAWFISAAFPVGAEDLGKDQFVAVKAIGDIPVTSFIERYYEPGEYEAVFVAHKTNTEKPVLAKIKVVIPEE</sequence>
<dbReference type="EMBL" id="JACVXB010000012">
    <property type="protein sequence ID" value="MBD0833667.1"/>
    <property type="molecule type" value="Genomic_DNA"/>
</dbReference>
<keyword evidence="1" id="KW-0732">Signal</keyword>
<proteinExistence type="predicted"/>
<name>A0A8J6QAM9_9FLAO</name>
<feature type="signal peptide" evidence="1">
    <location>
        <begin position="1"/>
        <end position="21"/>
    </location>
</feature>
<evidence type="ECO:0000259" key="2">
    <source>
        <dbReference type="Pfam" id="PF16409"/>
    </source>
</evidence>